<dbReference type="InterPro" id="IPR006195">
    <property type="entry name" value="aa-tRNA-synth_II"/>
</dbReference>
<dbReference type="Proteomes" id="UP000824250">
    <property type="component" value="Unassembled WGS sequence"/>
</dbReference>
<evidence type="ECO:0000256" key="2">
    <source>
        <dbReference type="ARBA" id="ARBA00022555"/>
    </source>
</evidence>
<dbReference type="InterPro" id="IPR045864">
    <property type="entry name" value="aa-tRNA-synth_II/BPL/LPL"/>
</dbReference>
<evidence type="ECO:0000256" key="6">
    <source>
        <dbReference type="ARBA" id="ARBA00022840"/>
    </source>
</evidence>
<dbReference type="InterPro" id="IPR002547">
    <property type="entry name" value="tRNA-bd_dom"/>
</dbReference>
<dbReference type="GO" id="GO:0004824">
    <property type="term" value="F:lysine-tRNA ligase activity"/>
    <property type="evidence" value="ECO:0007669"/>
    <property type="project" value="UniProtKB-UniRule"/>
</dbReference>
<reference evidence="16" key="2">
    <citation type="journal article" date="2021" name="PeerJ">
        <title>Extensive microbial diversity within the chicken gut microbiome revealed by metagenomics and culture.</title>
        <authorList>
            <person name="Gilroy R."/>
            <person name="Ravi A."/>
            <person name="Getino M."/>
            <person name="Pursley I."/>
            <person name="Horton D.L."/>
            <person name="Alikhan N.F."/>
            <person name="Baker D."/>
            <person name="Gharbi K."/>
            <person name="Hall N."/>
            <person name="Watson M."/>
            <person name="Adriaenssens E.M."/>
            <person name="Foster-Nyarko E."/>
            <person name="Jarju S."/>
            <person name="Secka A."/>
            <person name="Antonio M."/>
            <person name="Oren A."/>
            <person name="Chaudhuri R.R."/>
            <person name="La Ragione R."/>
            <person name="Hildebrand F."/>
            <person name="Pallen M.J."/>
        </authorList>
    </citation>
    <scope>NUCLEOTIDE SEQUENCE</scope>
    <source>
        <strain evidence="16">CHK180-2868</strain>
    </source>
</reference>
<dbReference type="CDD" id="cd00775">
    <property type="entry name" value="LysRS_core"/>
    <property type="match status" value="1"/>
</dbReference>
<comment type="subunit">
    <text evidence="11">Homodimer.</text>
</comment>
<protein>
    <recommendedName>
        <fullName evidence="11">Lysine--tRNA ligase</fullName>
        <ecNumber evidence="11">6.1.1.6</ecNumber>
    </recommendedName>
    <alternativeName>
        <fullName evidence="11">Lysyl-tRNA synthetase</fullName>
        <shortName evidence="11">LysRS</shortName>
    </alternativeName>
</protein>
<reference evidence="16" key="1">
    <citation type="submission" date="2020-10" db="EMBL/GenBank/DDBJ databases">
        <authorList>
            <person name="Gilroy R."/>
        </authorList>
    </citation>
    <scope>NUCLEOTIDE SEQUENCE</scope>
    <source>
        <strain evidence="16">CHK180-2868</strain>
    </source>
</reference>
<evidence type="ECO:0000256" key="9">
    <source>
        <dbReference type="ARBA" id="ARBA00023146"/>
    </source>
</evidence>
<proteinExistence type="inferred from homology"/>
<keyword evidence="7 12" id="KW-0694">RNA-binding</keyword>
<dbReference type="Gene3D" id="2.40.50.140">
    <property type="entry name" value="Nucleic acid-binding proteins"/>
    <property type="match status" value="2"/>
</dbReference>
<comment type="subcellular location">
    <subcellularLocation>
        <location evidence="11">Cytoplasm</location>
    </subcellularLocation>
</comment>
<dbReference type="GO" id="GO:0140096">
    <property type="term" value="F:catalytic activity, acting on a protein"/>
    <property type="evidence" value="ECO:0007669"/>
    <property type="project" value="UniProtKB-ARBA"/>
</dbReference>
<dbReference type="InterPro" id="IPR004365">
    <property type="entry name" value="NA-bd_OB_tRNA"/>
</dbReference>
<dbReference type="InterPro" id="IPR018149">
    <property type="entry name" value="Lys-tRNA-synth_II_C"/>
</dbReference>
<dbReference type="NCBIfam" id="TIGR00499">
    <property type="entry name" value="lysS_bact"/>
    <property type="match status" value="1"/>
</dbReference>
<dbReference type="CDD" id="cd04322">
    <property type="entry name" value="LysRS_N"/>
    <property type="match status" value="1"/>
</dbReference>
<evidence type="ECO:0000256" key="10">
    <source>
        <dbReference type="ARBA" id="ARBA00048573"/>
    </source>
</evidence>
<dbReference type="EMBL" id="DVGC01000050">
    <property type="protein sequence ID" value="HIR06074.1"/>
    <property type="molecule type" value="Genomic_DNA"/>
</dbReference>
<evidence type="ECO:0000256" key="13">
    <source>
        <dbReference type="RuleBase" id="RU000336"/>
    </source>
</evidence>
<dbReference type="GO" id="GO:0000049">
    <property type="term" value="F:tRNA binding"/>
    <property type="evidence" value="ECO:0007669"/>
    <property type="project" value="UniProtKB-UniRule"/>
</dbReference>
<dbReference type="PROSITE" id="PS50886">
    <property type="entry name" value="TRBD"/>
    <property type="match status" value="1"/>
</dbReference>
<feature type="binding site" evidence="11">
    <location>
        <position position="418"/>
    </location>
    <ligand>
        <name>Mg(2+)</name>
        <dbReference type="ChEBI" id="CHEBI:18420"/>
        <label>2</label>
    </ligand>
</feature>
<evidence type="ECO:0000313" key="16">
    <source>
        <dbReference type="EMBL" id="HIR06074.1"/>
    </source>
</evidence>
<dbReference type="SUPFAM" id="SSF55681">
    <property type="entry name" value="Class II aaRS and biotin synthetases"/>
    <property type="match status" value="1"/>
</dbReference>
<comment type="catalytic activity">
    <reaction evidence="10 11 13">
        <text>tRNA(Lys) + L-lysine + ATP = L-lysyl-tRNA(Lys) + AMP + diphosphate</text>
        <dbReference type="Rhea" id="RHEA:20792"/>
        <dbReference type="Rhea" id="RHEA-COMP:9696"/>
        <dbReference type="Rhea" id="RHEA-COMP:9697"/>
        <dbReference type="ChEBI" id="CHEBI:30616"/>
        <dbReference type="ChEBI" id="CHEBI:32551"/>
        <dbReference type="ChEBI" id="CHEBI:33019"/>
        <dbReference type="ChEBI" id="CHEBI:78442"/>
        <dbReference type="ChEBI" id="CHEBI:78529"/>
        <dbReference type="ChEBI" id="CHEBI:456215"/>
        <dbReference type="EC" id="6.1.1.6"/>
    </reaction>
</comment>
<keyword evidence="4 11" id="KW-0479">Metal-binding</keyword>
<dbReference type="SUPFAM" id="SSF50249">
    <property type="entry name" value="Nucleic acid-binding proteins"/>
    <property type="match status" value="2"/>
</dbReference>
<dbReference type="PRINTS" id="PR00982">
    <property type="entry name" value="TRNASYNTHLYS"/>
</dbReference>
<dbReference type="GO" id="GO:0016740">
    <property type="term" value="F:transferase activity"/>
    <property type="evidence" value="ECO:0007669"/>
    <property type="project" value="UniProtKB-ARBA"/>
</dbReference>
<evidence type="ECO:0000313" key="17">
    <source>
        <dbReference type="Proteomes" id="UP000824250"/>
    </source>
</evidence>
<dbReference type="InterPro" id="IPR044136">
    <property type="entry name" value="Lys-tRNA-ligase_II_N"/>
</dbReference>
<keyword evidence="9 11" id="KW-0030">Aminoacyl-tRNA synthetase</keyword>
<keyword evidence="3 11" id="KW-0436">Ligase</keyword>
<dbReference type="Pfam" id="PF00152">
    <property type="entry name" value="tRNA-synt_2"/>
    <property type="match status" value="1"/>
</dbReference>
<dbReference type="EC" id="6.1.1.6" evidence="11"/>
<evidence type="ECO:0000256" key="8">
    <source>
        <dbReference type="ARBA" id="ARBA00022917"/>
    </source>
</evidence>
<name>A0A9D1D6X7_9FIRM</name>
<dbReference type="PANTHER" id="PTHR42918">
    <property type="entry name" value="LYSYL-TRNA SYNTHETASE"/>
    <property type="match status" value="1"/>
</dbReference>
<dbReference type="GO" id="GO:0005829">
    <property type="term" value="C:cytosol"/>
    <property type="evidence" value="ECO:0007669"/>
    <property type="project" value="TreeGrafter"/>
</dbReference>
<keyword evidence="5 11" id="KW-0547">Nucleotide-binding</keyword>
<keyword evidence="6 11" id="KW-0067">ATP-binding</keyword>
<dbReference type="InterPro" id="IPR012340">
    <property type="entry name" value="NA-bd_OB-fold"/>
</dbReference>
<sequence length="663" mass="75036">MAEQQNQNKKANAQEPDLHQLLKVRREKLAELQAEGKDPFRITKYDVTVHSTDVKEQYAEYEGKEVTIAGRMMSKRVMGKASFCDVQDLKGTIQCYVSRDDLGEDAYKDFKKLDIGDIVGVKGMVFTTKMGEISIHAHSVTLLSKSLQILPEKYHGLTNTDLRYRQRYTDLIMNEDVRKTFVMRSRIISSIRRYLDGLGFLEVETPMLVANAGGAAARPFETHYNALDEDVKLRISLELYLKRLIVGGMERVYEIGRVFRNEGLDTRHNPEFTLMELYQAFTDYKGMMDLTENMFRHVAQEVCGTTTIPYAEAEIDLGKPFARIPMIEAIKQYTGIDFDEIKTTEEARKLADEKGVKYEARHVRGDIINLFFEEFVEEHLIQPTFIMDYPVEVSPLTKRKPDKPELVERFELFIYGREMCNAYSELNDPIDQRERFKAQEAALAAGDEEANTTDEDFMNALEIGMPPTGGIGYGIDRLVMLLTNSPAIRDVLLFPTMKSLNRSEKNEESAEKADGVSVSRNAEGAVHSAGIVPPAKPTIDYSKVEIEPLFKDFVDFDTFSKSDFRVVKVKECRAVKKSKKLLEFVLDDGSGTDRTILSGIHDNYEPEDLVGKTLVAITNLPARKMMGIDSCGMIISSVHAEAGEERLNLLMLDDSIPAGAKLY</sequence>
<dbReference type="InterPro" id="IPR002313">
    <property type="entry name" value="Lys-tRNA-ligase_II"/>
</dbReference>
<dbReference type="Pfam" id="PF01336">
    <property type="entry name" value="tRNA_anti-codon"/>
    <property type="match status" value="1"/>
</dbReference>
<evidence type="ECO:0000259" key="14">
    <source>
        <dbReference type="PROSITE" id="PS50862"/>
    </source>
</evidence>
<comment type="similarity">
    <text evidence="1 11">Belongs to the class-II aminoacyl-tRNA synthetase family.</text>
</comment>
<dbReference type="Pfam" id="PF01588">
    <property type="entry name" value="tRNA_bind"/>
    <property type="match status" value="1"/>
</dbReference>
<dbReference type="InterPro" id="IPR004364">
    <property type="entry name" value="Aa-tRNA-synt_II"/>
</dbReference>
<accession>A0A9D1D6X7</accession>
<dbReference type="AlphaFoldDB" id="A0A9D1D6X7"/>
<evidence type="ECO:0000259" key="15">
    <source>
        <dbReference type="PROSITE" id="PS50886"/>
    </source>
</evidence>
<comment type="caution">
    <text evidence="16">The sequence shown here is derived from an EMBL/GenBank/DDBJ whole genome shotgun (WGS) entry which is preliminary data.</text>
</comment>
<dbReference type="FunFam" id="2.40.50.140:FF:000024">
    <property type="entry name" value="Lysine--tRNA ligase"/>
    <property type="match status" value="1"/>
</dbReference>
<keyword evidence="2 12" id="KW-0820">tRNA-binding</keyword>
<evidence type="ECO:0000256" key="3">
    <source>
        <dbReference type="ARBA" id="ARBA00022598"/>
    </source>
</evidence>
<dbReference type="GO" id="GO:0006430">
    <property type="term" value="P:lysyl-tRNA aminoacylation"/>
    <property type="evidence" value="ECO:0007669"/>
    <property type="project" value="UniProtKB-UniRule"/>
</dbReference>
<evidence type="ECO:0000256" key="11">
    <source>
        <dbReference type="HAMAP-Rule" id="MF_00252"/>
    </source>
</evidence>
<feature type="domain" description="TRNA-binding" evidence="15">
    <location>
        <begin position="558"/>
        <end position="663"/>
    </location>
</feature>
<keyword evidence="11 13" id="KW-0460">Magnesium</keyword>
<evidence type="ECO:0000256" key="7">
    <source>
        <dbReference type="ARBA" id="ARBA00022884"/>
    </source>
</evidence>
<dbReference type="NCBIfam" id="NF001756">
    <property type="entry name" value="PRK00484.1"/>
    <property type="match status" value="1"/>
</dbReference>
<keyword evidence="8 11" id="KW-0648">Protein biosynthesis</keyword>
<evidence type="ECO:0000256" key="5">
    <source>
        <dbReference type="ARBA" id="ARBA00022741"/>
    </source>
</evidence>
<feature type="binding site" evidence="11">
    <location>
        <position position="418"/>
    </location>
    <ligand>
        <name>Mg(2+)</name>
        <dbReference type="ChEBI" id="CHEBI:18420"/>
        <label>1</label>
    </ligand>
</feature>
<dbReference type="PROSITE" id="PS50862">
    <property type="entry name" value="AA_TRNA_LIGASE_II"/>
    <property type="match status" value="1"/>
</dbReference>
<dbReference type="HAMAP" id="MF_00252">
    <property type="entry name" value="Lys_tRNA_synth_class2"/>
    <property type="match status" value="1"/>
</dbReference>
<dbReference type="GO" id="GO:0000287">
    <property type="term" value="F:magnesium ion binding"/>
    <property type="evidence" value="ECO:0007669"/>
    <property type="project" value="UniProtKB-UniRule"/>
</dbReference>
<dbReference type="GO" id="GO:0005524">
    <property type="term" value="F:ATP binding"/>
    <property type="evidence" value="ECO:0007669"/>
    <property type="project" value="UniProtKB-UniRule"/>
</dbReference>
<evidence type="ECO:0000256" key="1">
    <source>
        <dbReference type="ARBA" id="ARBA00008226"/>
    </source>
</evidence>
<evidence type="ECO:0000256" key="12">
    <source>
        <dbReference type="PROSITE-ProRule" id="PRU00209"/>
    </source>
</evidence>
<feature type="binding site" evidence="11">
    <location>
        <position position="411"/>
    </location>
    <ligand>
        <name>Mg(2+)</name>
        <dbReference type="ChEBI" id="CHEBI:18420"/>
        <label>1</label>
    </ligand>
</feature>
<comment type="cofactor">
    <cofactor evidence="11 13">
        <name>Mg(2+)</name>
        <dbReference type="ChEBI" id="CHEBI:18420"/>
    </cofactor>
    <text evidence="11 13">Binds 3 Mg(2+) ions per subunit.</text>
</comment>
<keyword evidence="11" id="KW-0963">Cytoplasm</keyword>
<evidence type="ECO:0000256" key="4">
    <source>
        <dbReference type="ARBA" id="ARBA00022723"/>
    </source>
</evidence>
<feature type="domain" description="Aminoacyl-transfer RNA synthetases class-II family profile" evidence="14">
    <location>
        <begin position="181"/>
        <end position="495"/>
    </location>
</feature>
<gene>
    <name evidence="11 16" type="primary">lysS</name>
    <name evidence="16" type="ORF">IAB28_08945</name>
</gene>
<dbReference type="PANTHER" id="PTHR42918:SF15">
    <property type="entry name" value="LYSINE--TRNA LIGASE, CHLOROPLASTIC_MITOCHONDRIAL"/>
    <property type="match status" value="1"/>
</dbReference>
<organism evidence="16 17">
    <name type="scientific">Candidatus Copromonas faecavium</name>
    <name type="common">nom. illeg.</name>
    <dbReference type="NCBI Taxonomy" id="2840740"/>
    <lineage>
        <taxon>Bacteria</taxon>
        <taxon>Bacillati</taxon>
        <taxon>Bacillota</taxon>
        <taxon>Clostridia</taxon>
        <taxon>Lachnospirales</taxon>
        <taxon>Lachnospiraceae</taxon>
        <taxon>Candidatus Copromonas (nom. illeg.)</taxon>
    </lineage>
</organism>
<dbReference type="Gene3D" id="3.30.930.10">
    <property type="entry name" value="Bira Bifunctional Protein, Domain 2"/>
    <property type="match status" value="1"/>
</dbReference>